<evidence type="ECO:0000313" key="2">
    <source>
        <dbReference type="Proteomes" id="UP000008186"/>
    </source>
</evidence>
<sequence length="696" mass="81483">MNQLFSTLTTSTYDWSIDFKKKKDFIAVANEIGYTFTSSKTTNEVSDFIKRKVVSLLTSNECPYEDYITVFNQFSYDFYCKNKNPNEFRFLAFLRSFLNFLDGYTINEQKWIEAHKLIQNYIYMANHNTQDLSLNEKYKIVSEAFKRFRKKGIKVDIIEGKIHISDDQFNNILQRIDFRAKKVGDKLYQDILARIKSCYTRKHDRFYLRKELHPTNSQPEPNIPLGYLYNLSIKNLNTVKNHQAKIQISEIIELSTDLMTILELQWLHPYESLLSGQDIIPYLRKNLLHDELFTIHQYSNSNARKIINGMFNNKHNAKIPKEIDLSIYIDIFDIVNTTPSIDIQSIEKVELYSHLLGRYTENEIQSALSELCIEESQVNKGYLNPFDINTINYYEKPFIKNNENITYLNSYFHNDGFVCFFRDKLEHECAKIGIAGKNFNKLRGDISEEFIKNLLNAKKISHKSGLKYKVKKNIFQDISSDSDGGECDFIIETEDRIIFIEEKSKELDIESKSGDILPGLWDLALSLLKSQEQICRHEYLLRKQGKIEFENGFTLELKDRKIEKVSLTLFDFYSLADVNSVRSILISCINSTISSTDNDPKVTEKIETINKIFRKLQNIYKSDIFKNEYINPDNSLNTLNSRFFSSNQLITMLDHCSGNEDFLSIMNKTKAVGNNSQDWFLIFNYFAIDLYKNKNK</sequence>
<accession>Q8EIV0</accession>
<reference evidence="1 2" key="2">
    <citation type="journal article" date="2005" name="Proteomics">
        <title>Global detection and characterization of hypothetical proteins in Shewanella oneidensis MR-1 using LC-MS based proteomics.</title>
        <authorList>
            <person name="Elias D.A."/>
            <person name="Monroe M.E."/>
            <person name="Marshall M.J."/>
            <person name="Romine M.F."/>
            <person name="Belieav A.S."/>
            <person name="Fredrickson J.K."/>
            <person name="Anderson G.A."/>
            <person name="Smith R.D."/>
            <person name="Lipton M.S."/>
        </authorList>
    </citation>
    <scope>NUCLEOTIDE SEQUENCE [LARGE SCALE GENOMIC DNA]</scope>
    <source>
        <strain evidence="2">ATCC 700550 / JCM 31522 / CIP 106686 / LMG 19005 / NCIMB 14063 / MR-1</strain>
    </source>
</reference>
<dbReference type="eggNOG" id="ENOG5032WCY">
    <property type="taxonomic scope" value="Bacteria"/>
</dbReference>
<organism evidence="1 2">
    <name type="scientific">Shewanella oneidensis (strain ATCC 700550 / JCM 31522 / CIP 106686 / LMG 19005 / NCIMB 14063 / MR-1)</name>
    <dbReference type="NCBI Taxonomy" id="211586"/>
    <lineage>
        <taxon>Bacteria</taxon>
        <taxon>Pseudomonadati</taxon>
        <taxon>Pseudomonadota</taxon>
        <taxon>Gammaproteobacteria</taxon>
        <taxon>Alteromonadales</taxon>
        <taxon>Shewanellaceae</taxon>
        <taxon>Shewanella</taxon>
    </lineage>
</organism>
<gene>
    <name evidence="1" type="ordered locus">SO_0730</name>
</gene>
<dbReference type="HOGENOM" id="CLU_024868_0_0_6"/>
<dbReference type="EMBL" id="AE014299">
    <property type="protein sequence ID" value="AAN53808.1"/>
    <property type="molecule type" value="Genomic_DNA"/>
</dbReference>
<reference evidence="1 2" key="1">
    <citation type="journal article" date="2002" name="Nat. Biotechnol.">
        <title>Genome sequence of the dissimilatory metal ion-reducing bacterium Shewanella oneidensis.</title>
        <authorList>
            <person name="Heidelberg J.F."/>
            <person name="Paulsen I.T."/>
            <person name="Nelson K.E."/>
            <person name="Gaidos E.J."/>
            <person name="Nelson W.C."/>
            <person name="Read T.D."/>
            <person name="Eisen J.A."/>
            <person name="Seshadri R."/>
            <person name="Ward N."/>
            <person name="Methe B."/>
            <person name="Clayton R.A."/>
            <person name="Meyer T."/>
            <person name="Tsapin A."/>
            <person name="Scott J."/>
            <person name="Beanan M."/>
            <person name="Brinkac L."/>
            <person name="Daugherty S."/>
            <person name="DeBoy R.T."/>
            <person name="Dodson R.J."/>
            <person name="Durkin A.S."/>
            <person name="Haft D.H."/>
            <person name="Kolonay J.F."/>
            <person name="Madupu R."/>
            <person name="Peterson J.D."/>
            <person name="Umayam L.A."/>
            <person name="White O."/>
            <person name="Wolf A.M."/>
            <person name="Vamathevan J."/>
            <person name="Weidman J."/>
            <person name="Impraim M."/>
            <person name="Lee K."/>
            <person name="Berry K."/>
            <person name="Lee C."/>
            <person name="Mueller J."/>
            <person name="Khouri H."/>
            <person name="Gill J."/>
            <person name="Utterback T.R."/>
            <person name="McDonald L.A."/>
            <person name="Feldblyum T.V."/>
            <person name="Smith H.O."/>
            <person name="Venter J.C."/>
            <person name="Nealson K.H."/>
            <person name="Fraser C.M."/>
        </authorList>
    </citation>
    <scope>NUCLEOTIDE SEQUENCE [LARGE SCALE GENOMIC DNA]</scope>
    <source>
        <strain evidence="2">ATCC 700550 / JCM 31522 / CIP 106686 / LMG 19005 / NCIMB 14063 / MR-1</strain>
    </source>
</reference>
<dbReference type="BioCyc" id="SONE211586:G1GMP-683-MONOMER"/>
<evidence type="ECO:0000313" key="1">
    <source>
        <dbReference type="EMBL" id="AAN53808.1"/>
    </source>
</evidence>
<proteinExistence type="predicted"/>
<dbReference type="KEGG" id="son:SO_0730"/>
<reference evidence="1 2" key="4">
    <citation type="journal article" date="2011" name="BMC Genomics">
        <title>Genome-wide protein localization prediction strategies for gram negative bacteria.</title>
        <authorList>
            <person name="Romine M.F."/>
        </authorList>
    </citation>
    <scope>NUCLEOTIDE SEQUENCE [LARGE SCALE GENOMIC DNA]</scope>
    <source>
        <strain evidence="2">ATCC 700550 / JCM 31522 / CIP 106686 / LMG 19005 / NCIMB 14063 / MR-1</strain>
    </source>
</reference>
<dbReference type="OrthoDB" id="7058888at2"/>
<dbReference type="Proteomes" id="UP000008186">
    <property type="component" value="Chromosome"/>
</dbReference>
<dbReference type="AlphaFoldDB" id="Q8EIV0"/>
<name>Q8EIV0_SHEON</name>
<dbReference type="RefSeq" id="WP_011071040.1">
    <property type="nucleotide sequence ID" value="NC_004347.2"/>
</dbReference>
<dbReference type="PATRIC" id="fig|211586.12.peg.699"/>
<dbReference type="PaxDb" id="211586-SO_0730"/>
<keyword evidence="2" id="KW-1185">Reference proteome</keyword>
<reference evidence="1 2" key="3">
    <citation type="journal article" date="2008" name="Appl. Environ. Microbiol.">
        <title>Identification of mobile elements and pseudogenes in the Shewanella oneidensis MR-1 genome.</title>
        <authorList>
            <person name="Romine M.F."/>
            <person name="Carlson T.S."/>
            <person name="Norbeck A.D."/>
            <person name="McCue L.A."/>
            <person name="Lipton M.S."/>
        </authorList>
    </citation>
    <scope>NUCLEOTIDE SEQUENCE [LARGE SCALE GENOMIC DNA]</scope>
    <source>
        <strain evidence="2">ATCC 700550 / JCM 31522 / CIP 106686 / LMG 19005 / NCIMB 14063 / MR-1</strain>
    </source>
</reference>
<protein>
    <submittedName>
        <fullName evidence="1">Uncharacterized protein</fullName>
    </submittedName>
</protein>